<dbReference type="GeneID" id="19208373"/>
<dbReference type="EMBL" id="JH711586">
    <property type="protein sequence ID" value="EIW76458.1"/>
    <property type="molecule type" value="Genomic_DNA"/>
</dbReference>
<keyword evidence="3" id="KW-1185">Reference proteome</keyword>
<sequence length="184" mass="20585">MASIPTPSYSPPPSYDSICGNQSITEPTYEHVHDHALSGPSETVRQASRTSELWSYTSEGVHLQLGHPFNDTASDLVSTIDFVLPAINGKTPSPLVRQEHLKGHLSLLRAFNALRASIEEGSVVNIPGLVLEMRPDAWWGWFVNLAVERFERWCLSLEDNDDVLDNLPPIDVVMVWHTYLLNPK</sequence>
<proteinExistence type="predicted"/>
<name>A0A5M3MB18_CONPW</name>
<dbReference type="KEGG" id="cput:CONPUDRAFT_64644"/>
<reference evidence="3" key="1">
    <citation type="journal article" date="2012" name="Science">
        <title>The Paleozoic origin of enzymatic lignin decomposition reconstructed from 31 fungal genomes.</title>
        <authorList>
            <person name="Floudas D."/>
            <person name="Binder M."/>
            <person name="Riley R."/>
            <person name="Barry K."/>
            <person name="Blanchette R.A."/>
            <person name="Henrissat B."/>
            <person name="Martinez A.T."/>
            <person name="Otillar R."/>
            <person name="Spatafora J.W."/>
            <person name="Yadav J.S."/>
            <person name="Aerts A."/>
            <person name="Benoit I."/>
            <person name="Boyd A."/>
            <person name="Carlson A."/>
            <person name="Copeland A."/>
            <person name="Coutinho P.M."/>
            <person name="de Vries R.P."/>
            <person name="Ferreira P."/>
            <person name="Findley K."/>
            <person name="Foster B."/>
            <person name="Gaskell J."/>
            <person name="Glotzer D."/>
            <person name="Gorecki P."/>
            <person name="Heitman J."/>
            <person name="Hesse C."/>
            <person name="Hori C."/>
            <person name="Igarashi K."/>
            <person name="Jurgens J.A."/>
            <person name="Kallen N."/>
            <person name="Kersten P."/>
            <person name="Kohler A."/>
            <person name="Kuees U."/>
            <person name="Kumar T.K.A."/>
            <person name="Kuo A."/>
            <person name="LaButti K."/>
            <person name="Larrondo L.F."/>
            <person name="Lindquist E."/>
            <person name="Ling A."/>
            <person name="Lombard V."/>
            <person name="Lucas S."/>
            <person name="Lundell T."/>
            <person name="Martin R."/>
            <person name="McLaughlin D.J."/>
            <person name="Morgenstern I."/>
            <person name="Morin E."/>
            <person name="Murat C."/>
            <person name="Nagy L.G."/>
            <person name="Nolan M."/>
            <person name="Ohm R.A."/>
            <person name="Patyshakuliyeva A."/>
            <person name="Rokas A."/>
            <person name="Ruiz-Duenas F.J."/>
            <person name="Sabat G."/>
            <person name="Salamov A."/>
            <person name="Samejima M."/>
            <person name="Schmutz J."/>
            <person name="Slot J.C."/>
            <person name="St John F."/>
            <person name="Stenlid J."/>
            <person name="Sun H."/>
            <person name="Sun S."/>
            <person name="Syed K."/>
            <person name="Tsang A."/>
            <person name="Wiebenga A."/>
            <person name="Young D."/>
            <person name="Pisabarro A."/>
            <person name="Eastwood D.C."/>
            <person name="Martin F."/>
            <person name="Cullen D."/>
            <person name="Grigoriev I.V."/>
            <person name="Hibbett D.S."/>
        </authorList>
    </citation>
    <scope>NUCLEOTIDE SEQUENCE [LARGE SCALE GENOMIC DNA]</scope>
    <source>
        <strain evidence="3">RWD-64-598 SS2</strain>
    </source>
</reference>
<protein>
    <submittedName>
        <fullName evidence="2">Uncharacterized protein</fullName>
    </submittedName>
</protein>
<dbReference type="OrthoDB" id="2684236at2759"/>
<organism evidence="2 3">
    <name type="scientific">Coniophora puteana (strain RWD-64-598)</name>
    <name type="common">Brown rot fungus</name>
    <dbReference type="NCBI Taxonomy" id="741705"/>
    <lineage>
        <taxon>Eukaryota</taxon>
        <taxon>Fungi</taxon>
        <taxon>Dikarya</taxon>
        <taxon>Basidiomycota</taxon>
        <taxon>Agaricomycotina</taxon>
        <taxon>Agaricomycetes</taxon>
        <taxon>Agaricomycetidae</taxon>
        <taxon>Boletales</taxon>
        <taxon>Coniophorineae</taxon>
        <taxon>Coniophoraceae</taxon>
        <taxon>Coniophora</taxon>
    </lineage>
</organism>
<evidence type="ECO:0000256" key="1">
    <source>
        <dbReference type="SAM" id="MobiDB-lite"/>
    </source>
</evidence>
<evidence type="ECO:0000313" key="2">
    <source>
        <dbReference type="EMBL" id="EIW76458.1"/>
    </source>
</evidence>
<evidence type="ECO:0000313" key="3">
    <source>
        <dbReference type="Proteomes" id="UP000053558"/>
    </source>
</evidence>
<feature type="region of interest" description="Disordered" evidence="1">
    <location>
        <begin position="1"/>
        <end position="22"/>
    </location>
</feature>
<accession>A0A5M3MB18</accession>
<gene>
    <name evidence="2" type="ORF">CONPUDRAFT_64644</name>
</gene>
<dbReference type="RefSeq" id="XP_007773348.1">
    <property type="nucleotide sequence ID" value="XM_007775158.1"/>
</dbReference>
<dbReference type="Proteomes" id="UP000053558">
    <property type="component" value="Unassembled WGS sequence"/>
</dbReference>
<comment type="caution">
    <text evidence="2">The sequence shown here is derived from an EMBL/GenBank/DDBJ whole genome shotgun (WGS) entry which is preliminary data.</text>
</comment>
<dbReference type="AlphaFoldDB" id="A0A5M3MB18"/>